<dbReference type="GO" id="GO:0006355">
    <property type="term" value="P:regulation of DNA-templated transcription"/>
    <property type="evidence" value="ECO:0007669"/>
    <property type="project" value="UniProtKB-ARBA"/>
</dbReference>
<dbReference type="InterPro" id="IPR009057">
    <property type="entry name" value="Homeodomain-like_sf"/>
</dbReference>
<dbReference type="InterPro" id="IPR001647">
    <property type="entry name" value="HTH_TetR"/>
</dbReference>
<evidence type="ECO:0000256" key="2">
    <source>
        <dbReference type="PROSITE-ProRule" id="PRU00335"/>
    </source>
</evidence>
<evidence type="ECO:0000256" key="1">
    <source>
        <dbReference type="ARBA" id="ARBA00023125"/>
    </source>
</evidence>
<dbReference type="Proteomes" id="UP000078516">
    <property type="component" value="Unassembled WGS sequence"/>
</dbReference>
<dbReference type="GO" id="GO:0003677">
    <property type="term" value="F:DNA binding"/>
    <property type="evidence" value="ECO:0007669"/>
    <property type="project" value="UniProtKB-UniRule"/>
</dbReference>
<evidence type="ECO:0000259" key="3">
    <source>
        <dbReference type="PROSITE" id="PS50977"/>
    </source>
</evidence>
<comment type="caution">
    <text evidence="4">The sequence shown here is derived from an EMBL/GenBank/DDBJ whole genome shotgun (WGS) entry which is preliminary data.</text>
</comment>
<dbReference type="PROSITE" id="PS50977">
    <property type="entry name" value="HTH_TETR_2"/>
    <property type="match status" value="1"/>
</dbReference>
<dbReference type="Pfam" id="PF17924">
    <property type="entry name" value="TetR_C_19"/>
    <property type="match status" value="1"/>
</dbReference>
<dbReference type="PANTHER" id="PTHR30328:SF54">
    <property type="entry name" value="HTH-TYPE TRANSCRIPTIONAL REPRESSOR SCO4008"/>
    <property type="match status" value="1"/>
</dbReference>
<sequence length="217" mass="25676">MPTQTFFHLPKEKQQRLLAAANAEFSRVPLKDASIANIVKLAEIPRGSFYQYFENKEDLYFYYFETLRRDSSRDMRNLMKEVHGDLFEGFELYFEKMIREILAGENSAFYRHLFMNMDYRASRKVSPHLSEEEKAKKMPHKRHKQDTQALIEVIDQTKLKVRDSHELELLISLLMNAVFSTIAHSYKSLSVTKDYSVEQAIEEFKLKLSWLKEGAYK</sequence>
<organism evidence="4 5">
    <name type="scientific">Enterococcus thailandicus</name>
    <dbReference type="NCBI Taxonomy" id="417368"/>
    <lineage>
        <taxon>Bacteria</taxon>
        <taxon>Bacillati</taxon>
        <taxon>Bacillota</taxon>
        <taxon>Bacilli</taxon>
        <taxon>Lactobacillales</taxon>
        <taxon>Enterococcaceae</taxon>
        <taxon>Enterococcus</taxon>
    </lineage>
</organism>
<dbReference type="InterPro" id="IPR050109">
    <property type="entry name" value="HTH-type_TetR-like_transc_reg"/>
</dbReference>
<accession>A0A179ET56</accession>
<dbReference type="RefSeq" id="WP_067482847.1">
    <property type="nucleotide sequence ID" value="NZ_LWMN01000011.1"/>
</dbReference>
<feature type="domain" description="HTH tetR-type" evidence="3">
    <location>
        <begin position="11"/>
        <end position="71"/>
    </location>
</feature>
<reference evidence="4 5" key="1">
    <citation type="submission" date="2016-04" db="EMBL/GenBank/DDBJ databases">
        <title>Draft genome of an Enterococcus thailandicus strain isolated from bovine feces.</title>
        <authorList>
            <person name="Beukers A.G."/>
            <person name="Zaheer R."/>
            <person name="Goji N."/>
            <person name="Cook S.R."/>
            <person name="Amoako K."/>
            <person name="Chaves A.V."/>
            <person name="Ward M.P."/>
            <person name="Mcallister T.A."/>
        </authorList>
    </citation>
    <scope>NUCLEOTIDE SEQUENCE [LARGE SCALE GENOMIC DNA]</scope>
    <source>
        <strain evidence="4 5">F0711D 46</strain>
    </source>
</reference>
<keyword evidence="5" id="KW-1185">Reference proteome</keyword>
<gene>
    <name evidence="4" type="ORF">A6E74_05105</name>
</gene>
<dbReference type="Pfam" id="PF00440">
    <property type="entry name" value="TetR_N"/>
    <property type="match status" value="1"/>
</dbReference>
<protein>
    <submittedName>
        <fullName evidence="4">TetR family transcriptional regulator</fullName>
    </submittedName>
</protein>
<dbReference type="AlphaFoldDB" id="A0A179ET56"/>
<evidence type="ECO:0000313" key="5">
    <source>
        <dbReference type="Proteomes" id="UP000078516"/>
    </source>
</evidence>
<dbReference type="Gene3D" id="1.10.357.10">
    <property type="entry name" value="Tetracycline Repressor, domain 2"/>
    <property type="match status" value="1"/>
</dbReference>
<proteinExistence type="predicted"/>
<dbReference type="PANTHER" id="PTHR30328">
    <property type="entry name" value="TRANSCRIPTIONAL REPRESSOR"/>
    <property type="match status" value="1"/>
</dbReference>
<feature type="DNA-binding region" description="H-T-H motif" evidence="2">
    <location>
        <begin position="34"/>
        <end position="53"/>
    </location>
</feature>
<name>A0A179ET56_ENTTH</name>
<dbReference type="SUPFAM" id="SSF46689">
    <property type="entry name" value="Homeodomain-like"/>
    <property type="match status" value="1"/>
</dbReference>
<dbReference type="EMBL" id="LWMN01000011">
    <property type="protein sequence ID" value="OAQ56100.1"/>
    <property type="molecule type" value="Genomic_DNA"/>
</dbReference>
<evidence type="ECO:0000313" key="4">
    <source>
        <dbReference type="EMBL" id="OAQ56100.1"/>
    </source>
</evidence>
<keyword evidence="1 2" id="KW-0238">DNA-binding</keyword>